<proteinExistence type="predicted"/>
<reference evidence="1 2" key="1">
    <citation type="submission" date="2014-04" db="EMBL/GenBank/DDBJ databases">
        <authorList>
            <consortium name="DOE Joint Genome Institute"/>
            <person name="Kuo A."/>
            <person name="Gay G."/>
            <person name="Dore J."/>
            <person name="Kohler A."/>
            <person name="Nagy L.G."/>
            <person name="Floudas D."/>
            <person name="Copeland A."/>
            <person name="Barry K.W."/>
            <person name="Cichocki N."/>
            <person name="Veneault-Fourrey C."/>
            <person name="LaButti K."/>
            <person name="Lindquist E.A."/>
            <person name="Lipzen A."/>
            <person name="Lundell T."/>
            <person name="Morin E."/>
            <person name="Murat C."/>
            <person name="Sun H."/>
            <person name="Tunlid A."/>
            <person name="Henrissat B."/>
            <person name="Grigoriev I.V."/>
            <person name="Hibbett D.S."/>
            <person name="Martin F."/>
            <person name="Nordberg H.P."/>
            <person name="Cantor M.N."/>
            <person name="Hua S.X."/>
        </authorList>
    </citation>
    <scope>NUCLEOTIDE SEQUENCE [LARGE SCALE GENOMIC DNA]</scope>
    <source>
        <strain evidence="2">h7</strain>
    </source>
</reference>
<organism evidence="1 2">
    <name type="scientific">Hebeloma cylindrosporum</name>
    <dbReference type="NCBI Taxonomy" id="76867"/>
    <lineage>
        <taxon>Eukaryota</taxon>
        <taxon>Fungi</taxon>
        <taxon>Dikarya</taxon>
        <taxon>Basidiomycota</taxon>
        <taxon>Agaricomycotina</taxon>
        <taxon>Agaricomycetes</taxon>
        <taxon>Agaricomycetidae</taxon>
        <taxon>Agaricales</taxon>
        <taxon>Agaricineae</taxon>
        <taxon>Hymenogastraceae</taxon>
        <taxon>Hebeloma</taxon>
    </lineage>
</organism>
<sequence length="54" mass="6120">MYFREYSRSRCPWEFLQIASPAPNAGAETMPLSGPDLSPFYEPPEVIQGQRMAV</sequence>
<dbReference type="HOGENOM" id="CLU_3050559_0_0_1"/>
<reference evidence="2" key="2">
    <citation type="submission" date="2015-01" db="EMBL/GenBank/DDBJ databases">
        <title>Evolutionary Origins and Diversification of the Mycorrhizal Mutualists.</title>
        <authorList>
            <consortium name="DOE Joint Genome Institute"/>
            <consortium name="Mycorrhizal Genomics Consortium"/>
            <person name="Kohler A."/>
            <person name="Kuo A."/>
            <person name="Nagy L.G."/>
            <person name="Floudas D."/>
            <person name="Copeland A."/>
            <person name="Barry K.W."/>
            <person name="Cichocki N."/>
            <person name="Veneault-Fourrey C."/>
            <person name="LaButti K."/>
            <person name="Lindquist E.A."/>
            <person name="Lipzen A."/>
            <person name="Lundell T."/>
            <person name="Morin E."/>
            <person name="Murat C."/>
            <person name="Riley R."/>
            <person name="Ohm R."/>
            <person name="Sun H."/>
            <person name="Tunlid A."/>
            <person name="Henrissat B."/>
            <person name="Grigoriev I.V."/>
            <person name="Hibbett D.S."/>
            <person name="Martin F."/>
        </authorList>
    </citation>
    <scope>NUCLEOTIDE SEQUENCE [LARGE SCALE GENOMIC DNA]</scope>
    <source>
        <strain evidence="2">h7</strain>
    </source>
</reference>
<evidence type="ECO:0000313" key="1">
    <source>
        <dbReference type="EMBL" id="KIM37105.1"/>
    </source>
</evidence>
<accession>A0A0C3BK89</accession>
<gene>
    <name evidence="1" type="ORF">M413DRAFT_448794</name>
</gene>
<keyword evidence="2" id="KW-1185">Reference proteome</keyword>
<dbReference type="Proteomes" id="UP000053424">
    <property type="component" value="Unassembled WGS sequence"/>
</dbReference>
<protein>
    <submittedName>
        <fullName evidence="1">Uncharacterized protein</fullName>
    </submittedName>
</protein>
<dbReference type="AlphaFoldDB" id="A0A0C3BK89"/>
<evidence type="ECO:0000313" key="2">
    <source>
        <dbReference type="Proteomes" id="UP000053424"/>
    </source>
</evidence>
<name>A0A0C3BK89_HEBCY</name>
<dbReference type="EMBL" id="KN831800">
    <property type="protein sequence ID" value="KIM37105.1"/>
    <property type="molecule type" value="Genomic_DNA"/>
</dbReference>